<dbReference type="Proteomes" id="UP001054821">
    <property type="component" value="Chromosome 8"/>
</dbReference>
<sequence length="136" mass="15447">METQFNARIQILRSDNGGEFVNHDFQTYFQTHGIIHETTCPQTPQQNGVAERKNRHLLETARALLIDGHVPHHHWDDDVVTVIHLFNRMPSGVLNFKTPLQVLAQHGPLPSIFGAYPSHFWLCGLCSSPQKSTKQT</sequence>
<dbReference type="EMBL" id="JAJFAZ020000008">
    <property type="protein sequence ID" value="KAI5312649.1"/>
    <property type="molecule type" value="Genomic_DNA"/>
</dbReference>
<dbReference type="PROSITE" id="PS50994">
    <property type="entry name" value="INTEGRASE"/>
    <property type="match status" value="1"/>
</dbReference>
<dbReference type="SUPFAM" id="SSF53098">
    <property type="entry name" value="Ribonuclease H-like"/>
    <property type="match status" value="1"/>
</dbReference>
<evidence type="ECO:0000313" key="3">
    <source>
        <dbReference type="Proteomes" id="UP001054821"/>
    </source>
</evidence>
<accession>A0AAD4UV46</accession>
<dbReference type="GO" id="GO:0015074">
    <property type="term" value="P:DNA integration"/>
    <property type="evidence" value="ECO:0007669"/>
    <property type="project" value="InterPro"/>
</dbReference>
<dbReference type="InterPro" id="IPR036397">
    <property type="entry name" value="RNaseH_sf"/>
</dbReference>
<evidence type="ECO:0000259" key="1">
    <source>
        <dbReference type="PROSITE" id="PS50994"/>
    </source>
</evidence>
<dbReference type="Gene3D" id="3.30.420.10">
    <property type="entry name" value="Ribonuclease H-like superfamily/Ribonuclease H"/>
    <property type="match status" value="1"/>
</dbReference>
<keyword evidence="3" id="KW-1185">Reference proteome</keyword>
<comment type="caution">
    <text evidence="2">The sequence shown here is derived from an EMBL/GenBank/DDBJ whole genome shotgun (WGS) entry which is preliminary data.</text>
</comment>
<dbReference type="PANTHER" id="PTHR42648:SF22">
    <property type="entry name" value="REVERSE TRANSCRIPTASE TY1_COPIA-TYPE DOMAIN-CONTAINING PROTEIN"/>
    <property type="match status" value="1"/>
</dbReference>
<proteinExistence type="predicted"/>
<dbReference type="AlphaFoldDB" id="A0AAD4UV46"/>
<reference evidence="2 3" key="1">
    <citation type="journal article" date="2022" name="G3 (Bethesda)">
        <title>Whole-genome sequence and methylome profiling of the almond [Prunus dulcis (Mill.) D.A. Webb] cultivar 'Nonpareil'.</title>
        <authorList>
            <person name="D'Amico-Willman K.M."/>
            <person name="Ouma W.Z."/>
            <person name="Meulia T."/>
            <person name="Sideli G.M."/>
            <person name="Gradziel T.M."/>
            <person name="Fresnedo-Ramirez J."/>
        </authorList>
    </citation>
    <scope>NUCLEOTIDE SEQUENCE [LARGE SCALE GENOMIC DNA]</scope>
    <source>
        <strain evidence="2">Clone GOH B32 T37-40</strain>
    </source>
</reference>
<protein>
    <recommendedName>
        <fullName evidence="1">Integrase catalytic domain-containing protein</fullName>
    </recommendedName>
</protein>
<evidence type="ECO:0000313" key="2">
    <source>
        <dbReference type="EMBL" id="KAI5312649.1"/>
    </source>
</evidence>
<feature type="domain" description="Integrase catalytic" evidence="1">
    <location>
        <begin position="1"/>
        <end position="107"/>
    </location>
</feature>
<dbReference type="InterPro" id="IPR039537">
    <property type="entry name" value="Retrotran_Ty1/copia-like"/>
</dbReference>
<organism evidence="2 3">
    <name type="scientific">Prunus dulcis</name>
    <name type="common">Almond</name>
    <name type="synonym">Amygdalus dulcis</name>
    <dbReference type="NCBI Taxonomy" id="3755"/>
    <lineage>
        <taxon>Eukaryota</taxon>
        <taxon>Viridiplantae</taxon>
        <taxon>Streptophyta</taxon>
        <taxon>Embryophyta</taxon>
        <taxon>Tracheophyta</taxon>
        <taxon>Spermatophyta</taxon>
        <taxon>Magnoliopsida</taxon>
        <taxon>eudicotyledons</taxon>
        <taxon>Gunneridae</taxon>
        <taxon>Pentapetalae</taxon>
        <taxon>rosids</taxon>
        <taxon>fabids</taxon>
        <taxon>Rosales</taxon>
        <taxon>Rosaceae</taxon>
        <taxon>Amygdaloideae</taxon>
        <taxon>Amygdaleae</taxon>
        <taxon>Prunus</taxon>
    </lineage>
</organism>
<name>A0AAD4UV46_PRUDU</name>
<gene>
    <name evidence="2" type="ORF">L3X38_041822</name>
</gene>
<dbReference type="InterPro" id="IPR012337">
    <property type="entry name" value="RNaseH-like_sf"/>
</dbReference>
<dbReference type="InterPro" id="IPR001584">
    <property type="entry name" value="Integrase_cat-core"/>
</dbReference>
<dbReference type="GO" id="GO:0003676">
    <property type="term" value="F:nucleic acid binding"/>
    <property type="evidence" value="ECO:0007669"/>
    <property type="project" value="InterPro"/>
</dbReference>
<dbReference type="PANTHER" id="PTHR42648">
    <property type="entry name" value="TRANSPOSASE, PUTATIVE-RELATED"/>
    <property type="match status" value="1"/>
</dbReference>